<keyword evidence="3" id="KW-0309">Germination</keyword>
<evidence type="ECO:0000256" key="3">
    <source>
        <dbReference type="ARBA" id="ARBA00022544"/>
    </source>
</evidence>
<feature type="signal peptide" evidence="8">
    <location>
        <begin position="1"/>
        <end position="23"/>
    </location>
</feature>
<proteinExistence type="inferred from homology"/>
<gene>
    <name evidence="11" type="ORF">J21TS3_07980</name>
</gene>
<dbReference type="Proteomes" id="UP000680638">
    <property type="component" value="Unassembled WGS sequence"/>
</dbReference>
<evidence type="ECO:0000256" key="8">
    <source>
        <dbReference type="SAM" id="SignalP"/>
    </source>
</evidence>
<dbReference type="Pfam" id="PF05504">
    <property type="entry name" value="Spore_GerAC"/>
    <property type="match status" value="1"/>
</dbReference>
<dbReference type="InterPro" id="IPR057336">
    <property type="entry name" value="GerAC_N"/>
</dbReference>
<evidence type="ECO:0008006" key="13">
    <source>
        <dbReference type="Google" id="ProtNLM"/>
    </source>
</evidence>
<evidence type="ECO:0000259" key="9">
    <source>
        <dbReference type="Pfam" id="PF05504"/>
    </source>
</evidence>
<feature type="chain" id="PRO_5046181023" description="Ger(X)C family spore germination protein" evidence="8">
    <location>
        <begin position="24"/>
        <end position="381"/>
    </location>
</feature>
<evidence type="ECO:0000256" key="4">
    <source>
        <dbReference type="ARBA" id="ARBA00022729"/>
    </source>
</evidence>
<dbReference type="PROSITE" id="PS51257">
    <property type="entry name" value="PROKAR_LIPOPROTEIN"/>
    <property type="match status" value="1"/>
</dbReference>
<comment type="similarity">
    <text evidence="2">Belongs to the GerABKC lipoprotein family.</text>
</comment>
<dbReference type="InterPro" id="IPR038501">
    <property type="entry name" value="Spore_GerAC_C_sf"/>
</dbReference>
<dbReference type="PANTHER" id="PTHR35789:SF1">
    <property type="entry name" value="SPORE GERMINATION PROTEIN B3"/>
    <property type="match status" value="1"/>
</dbReference>
<dbReference type="RefSeq" id="WP_212947727.1">
    <property type="nucleotide sequence ID" value="NZ_BORW01000002.1"/>
</dbReference>
<keyword evidence="12" id="KW-1185">Reference proteome</keyword>
<keyword evidence="6" id="KW-0564">Palmitate</keyword>
<organism evidence="11 12">
    <name type="scientific">Paenibacillus cookii</name>
    <dbReference type="NCBI Taxonomy" id="157839"/>
    <lineage>
        <taxon>Bacteria</taxon>
        <taxon>Bacillati</taxon>
        <taxon>Bacillota</taxon>
        <taxon>Bacilli</taxon>
        <taxon>Bacillales</taxon>
        <taxon>Paenibacillaceae</taxon>
        <taxon>Paenibacillus</taxon>
    </lineage>
</organism>
<evidence type="ECO:0000256" key="7">
    <source>
        <dbReference type="ARBA" id="ARBA00023288"/>
    </source>
</evidence>
<keyword evidence="4 8" id="KW-0732">Signal</keyword>
<protein>
    <recommendedName>
        <fullName evidence="13">Ger(X)C family spore germination protein</fullName>
    </recommendedName>
</protein>
<dbReference type="InterPro" id="IPR008844">
    <property type="entry name" value="Spore_GerAC-like"/>
</dbReference>
<comment type="subcellular location">
    <subcellularLocation>
        <location evidence="1">Membrane</location>
        <topology evidence="1">Lipid-anchor</topology>
    </subcellularLocation>
</comment>
<reference evidence="11 12" key="1">
    <citation type="submission" date="2021-03" db="EMBL/GenBank/DDBJ databases">
        <title>Antimicrobial resistance genes in bacteria isolated from Japanese honey, and their potential for conferring macrolide and lincosamide resistance in the American foulbrood pathogen Paenibacillus larvae.</title>
        <authorList>
            <person name="Okamoto M."/>
            <person name="Kumagai M."/>
            <person name="Kanamori H."/>
            <person name="Takamatsu D."/>
        </authorList>
    </citation>
    <scope>NUCLEOTIDE SEQUENCE [LARGE SCALE GENOMIC DNA]</scope>
    <source>
        <strain evidence="11 12">J21TS3</strain>
    </source>
</reference>
<dbReference type="EMBL" id="BORW01000002">
    <property type="protein sequence ID" value="GIO65977.1"/>
    <property type="molecule type" value="Genomic_DNA"/>
</dbReference>
<feature type="domain" description="Spore germination protein N-terminal" evidence="10">
    <location>
        <begin position="22"/>
        <end position="197"/>
    </location>
</feature>
<evidence type="ECO:0000313" key="11">
    <source>
        <dbReference type="EMBL" id="GIO65977.1"/>
    </source>
</evidence>
<sequence length="381" mass="44043">MRNAKKIALSLLILMLVSGCWNSKDIQNMAYVTALGVDYENGRFKSYAQMLNFTNIAKSDTGEVGKPVPIWVGVGEGKTLTESLTTMYATSQIRVFWGHLKALVLSENAMKHGMKEIYDMLNRYREVRYNILMYGTNEPLHEILIQKSILNFSPLDTLMDLPYQIYSQRSFILPEYGYKIIAQMNEPSGLAMIPCLTLDRTGWYEDQDKRSMFRINGAYFFQNKEFRGHLSEDDLKGTRWIQRQLVRSPMNIPDKGPPVAAIVLQKPHLYVKPVIENGKARFNIRVSVDAYIDELIKDTPHKKMEEMAGDAIRDEIKMSFKKGLEKKADVFMLDEKLYRKNPKKWHEFHRASPYLLDADSIKTIDIRVSIESSGKYKQRVN</sequence>
<accession>A0ABQ4LRU3</accession>
<evidence type="ECO:0000259" key="10">
    <source>
        <dbReference type="Pfam" id="PF25198"/>
    </source>
</evidence>
<evidence type="ECO:0000256" key="2">
    <source>
        <dbReference type="ARBA" id="ARBA00007886"/>
    </source>
</evidence>
<dbReference type="Gene3D" id="3.30.300.210">
    <property type="entry name" value="Nutrient germinant receptor protein C, domain 3"/>
    <property type="match status" value="1"/>
</dbReference>
<evidence type="ECO:0000313" key="12">
    <source>
        <dbReference type="Proteomes" id="UP000680638"/>
    </source>
</evidence>
<keyword evidence="5" id="KW-0472">Membrane</keyword>
<comment type="caution">
    <text evidence="11">The sequence shown here is derived from an EMBL/GenBank/DDBJ whole genome shotgun (WGS) entry which is preliminary data.</text>
</comment>
<dbReference type="PANTHER" id="PTHR35789">
    <property type="entry name" value="SPORE GERMINATION PROTEIN B3"/>
    <property type="match status" value="1"/>
</dbReference>
<feature type="domain" description="Spore germination GerAC-like C-terminal" evidence="9">
    <location>
        <begin position="216"/>
        <end position="370"/>
    </location>
</feature>
<name>A0ABQ4LRU3_9BACL</name>
<evidence type="ECO:0000256" key="6">
    <source>
        <dbReference type="ARBA" id="ARBA00023139"/>
    </source>
</evidence>
<dbReference type="NCBIfam" id="TIGR02887">
    <property type="entry name" value="spore_ger_x_C"/>
    <property type="match status" value="1"/>
</dbReference>
<evidence type="ECO:0000256" key="1">
    <source>
        <dbReference type="ARBA" id="ARBA00004635"/>
    </source>
</evidence>
<evidence type="ECO:0000256" key="5">
    <source>
        <dbReference type="ARBA" id="ARBA00023136"/>
    </source>
</evidence>
<dbReference type="Pfam" id="PF25198">
    <property type="entry name" value="Spore_GerAC_N"/>
    <property type="match status" value="1"/>
</dbReference>
<dbReference type="InterPro" id="IPR046953">
    <property type="entry name" value="Spore_GerAC-like_C"/>
</dbReference>
<keyword evidence="7" id="KW-0449">Lipoprotein</keyword>